<feature type="compositionally biased region" description="Basic and acidic residues" evidence="1">
    <location>
        <begin position="16"/>
        <end position="26"/>
    </location>
</feature>
<accession>A0AAP0K3D9</accession>
<dbReference type="AlphaFoldDB" id="A0AAP0K3D9"/>
<proteinExistence type="predicted"/>
<gene>
    <name evidence="2" type="ORF">Sjap_005070</name>
</gene>
<name>A0AAP0K3D9_9MAGN</name>
<sequence>MSATYGMGRSFRSSRRKDVAMTKQGHDVSRIRVGQKALSPRHGDAAQAIGRHDCTLGALILIYGYLIVARVKAGRLCSRPDPESCRNADPQSSKGKAPELRDLL</sequence>
<evidence type="ECO:0000313" key="3">
    <source>
        <dbReference type="Proteomes" id="UP001417504"/>
    </source>
</evidence>
<evidence type="ECO:0000313" key="2">
    <source>
        <dbReference type="EMBL" id="KAK9145167.1"/>
    </source>
</evidence>
<reference evidence="2 3" key="1">
    <citation type="submission" date="2024-01" db="EMBL/GenBank/DDBJ databases">
        <title>Genome assemblies of Stephania.</title>
        <authorList>
            <person name="Yang L."/>
        </authorList>
    </citation>
    <scope>NUCLEOTIDE SEQUENCE [LARGE SCALE GENOMIC DNA]</scope>
    <source>
        <strain evidence="2">QJT</strain>
        <tissue evidence="2">Leaf</tissue>
    </source>
</reference>
<feature type="region of interest" description="Disordered" evidence="1">
    <location>
        <begin position="79"/>
        <end position="104"/>
    </location>
</feature>
<evidence type="ECO:0000256" key="1">
    <source>
        <dbReference type="SAM" id="MobiDB-lite"/>
    </source>
</evidence>
<organism evidence="2 3">
    <name type="scientific">Stephania japonica</name>
    <dbReference type="NCBI Taxonomy" id="461633"/>
    <lineage>
        <taxon>Eukaryota</taxon>
        <taxon>Viridiplantae</taxon>
        <taxon>Streptophyta</taxon>
        <taxon>Embryophyta</taxon>
        <taxon>Tracheophyta</taxon>
        <taxon>Spermatophyta</taxon>
        <taxon>Magnoliopsida</taxon>
        <taxon>Ranunculales</taxon>
        <taxon>Menispermaceae</taxon>
        <taxon>Menispermoideae</taxon>
        <taxon>Cissampelideae</taxon>
        <taxon>Stephania</taxon>
    </lineage>
</organism>
<dbReference type="Proteomes" id="UP001417504">
    <property type="component" value="Unassembled WGS sequence"/>
</dbReference>
<comment type="caution">
    <text evidence="2">The sequence shown here is derived from an EMBL/GenBank/DDBJ whole genome shotgun (WGS) entry which is preliminary data.</text>
</comment>
<protein>
    <submittedName>
        <fullName evidence="2">Uncharacterized protein</fullName>
    </submittedName>
</protein>
<dbReference type="EMBL" id="JBBNAE010000002">
    <property type="protein sequence ID" value="KAK9145167.1"/>
    <property type="molecule type" value="Genomic_DNA"/>
</dbReference>
<keyword evidence="3" id="KW-1185">Reference proteome</keyword>
<feature type="region of interest" description="Disordered" evidence="1">
    <location>
        <begin position="1"/>
        <end position="26"/>
    </location>
</feature>